<dbReference type="PRINTS" id="PR00455">
    <property type="entry name" value="HTHTETR"/>
</dbReference>
<feature type="DNA-binding region" description="H-T-H motif" evidence="4">
    <location>
        <begin position="37"/>
        <end position="56"/>
    </location>
</feature>
<evidence type="ECO:0000256" key="1">
    <source>
        <dbReference type="ARBA" id="ARBA00023015"/>
    </source>
</evidence>
<evidence type="ECO:0000313" key="7">
    <source>
        <dbReference type="Proteomes" id="UP001596107"/>
    </source>
</evidence>
<reference evidence="7" key="1">
    <citation type="journal article" date="2019" name="Int. J. Syst. Evol. Microbiol.">
        <title>The Global Catalogue of Microorganisms (GCM) 10K type strain sequencing project: providing services to taxonomists for standard genome sequencing and annotation.</title>
        <authorList>
            <consortium name="The Broad Institute Genomics Platform"/>
            <consortium name="The Broad Institute Genome Sequencing Center for Infectious Disease"/>
            <person name="Wu L."/>
            <person name="Ma J."/>
        </authorList>
    </citation>
    <scope>NUCLEOTIDE SEQUENCE [LARGE SCALE GENOMIC DNA]</scope>
    <source>
        <strain evidence="7">JCM 3366</strain>
    </source>
</reference>
<dbReference type="Proteomes" id="UP001596107">
    <property type="component" value="Unassembled WGS sequence"/>
</dbReference>
<keyword evidence="1" id="KW-0805">Transcription regulation</keyword>
<dbReference type="SUPFAM" id="SSF46689">
    <property type="entry name" value="Homeodomain-like"/>
    <property type="match status" value="1"/>
</dbReference>
<dbReference type="PROSITE" id="PS50977">
    <property type="entry name" value="HTH_TETR_2"/>
    <property type="match status" value="1"/>
</dbReference>
<gene>
    <name evidence="6" type="ORF">ACFPOD_06990</name>
</gene>
<keyword evidence="3" id="KW-0804">Transcription</keyword>
<evidence type="ECO:0000256" key="2">
    <source>
        <dbReference type="ARBA" id="ARBA00023125"/>
    </source>
</evidence>
<dbReference type="RefSeq" id="WP_246637743.1">
    <property type="nucleotide sequence ID" value="NZ_CP078143.1"/>
</dbReference>
<dbReference type="PANTHER" id="PTHR30055:SF234">
    <property type="entry name" value="HTH-TYPE TRANSCRIPTIONAL REGULATOR BETI"/>
    <property type="match status" value="1"/>
</dbReference>
<evidence type="ECO:0000256" key="3">
    <source>
        <dbReference type="ARBA" id="ARBA00023163"/>
    </source>
</evidence>
<keyword evidence="2 4" id="KW-0238">DNA-binding</keyword>
<keyword evidence="7" id="KW-1185">Reference proteome</keyword>
<evidence type="ECO:0000259" key="5">
    <source>
        <dbReference type="PROSITE" id="PS50977"/>
    </source>
</evidence>
<dbReference type="PANTHER" id="PTHR30055">
    <property type="entry name" value="HTH-TYPE TRANSCRIPTIONAL REGULATOR RUTR"/>
    <property type="match status" value="1"/>
</dbReference>
<comment type="caution">
    <text evidence="6">The sequence shown here is derived from an EMBL/GenBank/DDBJ whole genome shotgun (WGS) entry which is preliminary data.</text>
</comment>
<dbReference type="InterPro" id="IPR050109">
    <property type="entry name" value="HTH-type_TetR-like_transc_reg"/>
</dbReference>
<dbReference type="InterPro" id="IPR009057">
    <property type="entry name" value="Homeodomain-like_sf"/>
</dbReference>
<dbReference type="InterPro" id="IPR001647">
    <property type="entry name" value="HTH_TetR"/>
</dbReference>
<name>A0ABW0T658_9HYPH</name>
<dbReference type="Gene3D" id="1.10.357.10">
    <property type="entry name" value="Tetracycline Repressor, domain 2"/>
    <property type="match status" value="1"/>
</dbReference>
<accession>A0ABW0T658</accession>
<dbReference type="Pfam" id="PF00440">
    <property type="entry name" value="TetR_N"/>
    <property type="match status" value="1"/>
</dbReference>
<feature type="domain" description="HTH tetR-type" evidence="5">
    <location>
        <begin position="14"/>
        <end position="74"/>
    </location>
</feature>
<sequence>MTRRRGRPPADGRIVSPDCILSEALEILHAEGLTGLTMRALATRVGINPMTIYHHFKDRDGLIKALAERAYADVAAPESGDDLARAHALLMAYYSKVVLYPALTLAIFAQPAIFPEHARRITNELSRLLNGDENAVRWTHILVDYAHGAALAVASRDGHAEDQRSKEAMFHDFEIGLAELLAVFGKCLKGDPACRARAEAPSSFGTGP</sequence>
<dbReference type="EMBL" id="JBHSNB010000001">
    <property type="protein sequence ID" value="MFC5584851.1"/>
    <property type="molecule type" value="Genomic_DNA"/>
</dbReference>
<protein>
    <submittedName>
        <fullName evidence="6">TetR/AcrR family transcriptional regulator</fullName>
    </submittedName>
</protein>
<evidence type="ECO:0000256" key="4">
    <source>
        <dbReference type="PROSITE-ProRule" id="PRU00335"/>
    </source>
</evidence>
<evidence type="ECO:0000313" key="6">
    <source>
        <dbReference type="EMBL" id="MFC5584851.1"/>
    </source>
</evidence>
<proteinExistence type="predicted"/>
<organism evidence="6 7">
    <name type="scientific">Nitratireductor kimnyeongensis</name>
    <dbReference type="NCBI Taxonomy" id="430679"/>
    <lineage>
        <taxon>Bacteria</taxon>
        <taxon>Pseudomonadati</taxon>
        <taxon>Pseudomonadota</taxon>
        <taxon>Alphaproteobacteria</taxon>
        <taxon>Hyphomicrobiales</taxon>
        <taxon>Phyllobacteriaceae</taxon>
        <taxon>Nitratireductor</taxon>
    </lineage>
</organism>